<reference evidence="1" key="1">
    <citation type="journal article" date="2019" name="Int. J. Biol. Macromol.">
        <title>Characterization and comparative analysis of six complete mitochondrial genomes from ectomycorrhizal fungi of the Lactarius genus and phylogenetic analysis of the Agaricomycetes.</title>
        <authorList>
            <person name="Li Q."/>
            <person name="Wang Q."/>
            <person name="Jin X."/>
            <person name="Chen Z."/>
            <person name="Xiong C."/>
            <person name="Li P."/>
            <person name="Liu Q."/>
            <person name="Huang W."/>
        </authorList>
    </citation>
    <scope>NUCLEOTIDE SEQUENCE</scope>
</reference>
<dbReference type="AlphaFoldDB" id="A0A2Z4M8V6"/>
<gene>
    <name evidence="1" type="primary">orf133</name>
</gene>
<organism evidence="1">
    <name type="scientific">Lactarius sp.</name>
    <name type="common">in: basidiomycete fungi</name>
    <dbReference type="NCBI Taxonomy" id="1886493"/>
    <lineage>
        <taxon>Eukaryota</taxon>
        <taxon>Fungi</taxon>
        <taxon>Dikarya</taxon>
        <taxon>Basidiomycota</taxon>
        <taxon>Agaricomycotina</taxon>
        <taxon>Agaricomycetes</taxon>
        <taxon>Russulales</taxon>
        <taxon>Russulaceae</taxon>
        <taxon>Lactarius</taxon>
    </lineage>
</organism>
<proteinExistence type="predicted"/>
<geneLocation type="mitochondrion" evidence="1"/>
<sequence>MNNIEAMKNSLSTNYITLLVDIDQTIDIDKRGKSYYYRSINIDSLNIENFLDNLEFNQVYLINPLISMNCRINTPYLTLSRQFLVTRNSNICLVTGYLKEQQAIAENVFNFELEIFYLLLKYKKVILNHKNIG</sequence>
<accession>A0A2Z4M8V6</accession>
<protein>
    <submittedName>
        <fullName evidence="1">Uncharacterized protein</fullName>
    </submittedName>
</protein>
<name>A0A2Z4M8V6_9AGAM</name>
<evidence type="ECO:0000313" key="1">
    <source>
        <dbReference type="EMBL" id="AWX52916.1"/>
    </source>
</evidence>
<dbReference type="EMBL" id="MH319476">
    <property type="protein sequence ID" value="AWX52916.1"/>
    <property type="molecule type" value="Genomic_DNA"/>
</dbReference>
<keyword evidence="1" id="KW-0496">Mitochondrion</keyword>